<evidence type="ECO:0000313" key="2">
    <source>
        <dbReference type="EMBL" id="OWP07419.1"/>
    </source>
</evidence>
<keyword evidence="3" id="KW-1185">Reference proteome</keyword>
<sequence>MSASSIDYTMSSELGTRNLPPAALSVKNVSLSPGSSPIIPSKPVAAIMSRPQMVNSRSTGSVSFTIPEWKDQHHRDGNSQRIIATKSKDAVNETTPTRIYWRSPASMIACLFLGILVALGHHLYYASLRDDLVGDQDEQQRNLRCLQLPSLITPATLGVIPGAVVDYVPTNVSSLLISTNNTNQYTRFEYSAPLLPDTVEGVNDTNNFFVGPRTIISRLSSAAAATGSILPITPPYTNSSYSLQFYGPTVKCRSEIHTVPIIHVSFTVMCGYWFDIGNIGEEANSTQATIMDRLLRLKMTEARDNFTEVTSAYFGFVPTEYIMNGGKVTDFSTVDAISQVMMQRPTHASNQFWAAYRRYAWNISGNYTEVHYMVCRLYNASYDIKFEFMAGNQTITKNRESTQLNEIEYPKDDPITPTNYAAHSYSAFMWVLTNQLVGSMGFWTDNSTNRKFSSISTPIEHNSLLGSVDLDPFFDYNDALYVRNATNINKKMSDQRNQDKKLAMNKTLSALIEELSFNVTISFMSSNLLSPNVTTLVQRSTNVNVYSYKSTSLLLAYGLAVSTTLIANILGVIAYIQNKSAHDRSFSSILGATRETGLNDLFI</sequence>
<dbReference type="STRING" id="503106.A0A218ZH87"/>
<comment type="caution">
    <text evidence="2">The sequence shown here is derived from an EMBL/GenBank/DDBJ whole genome shotgun (WGS) entry which is preliminary data.</text>
</comment>
<reference evidence="2 3" key="1">
    <citation type="submission" date="2017-04" db="EMBL/GenBank/DDBJ databases">
        <title>Draft genome sequence of Marssonina coronaria NL1: causal agent of apple blotch.</title>
        <authorList>
            <person name="Cheng Q."/>
        </authorList>
    </citation>
    <scope>NUCLEOTIDE SEQUENCE [LARGE SCALE GENOMIC DNA]</scope>
    <source>
        <strain evidence="2 3">NL1</strain>
    </source>
</reference>
<keyword evidence="1" id="KW-1133">Transmembrane helix</keyword>
<gene>
    <name evidence="2" type="ORF">B2J93_6198</name>
</gene>
<dbReference type="OrthoDB" id="5322539at2759"/>
<protein>
    <submittedName>
        <fullName evidence="2">Uncharacterized protein</fullName>
    </submittedName>
</protein>
<keyword evidence="1" id="KW-0812">Transmembrane</keyword>
<name>A0A218ZH87_9HELO</name>
<organism evidence="2 3">
    <name type="scientific">Diplocarpon coronariae</name>
    <dbReference type="NCBI Taxonomy" id="2795749"/>
    <lineage>
        <taxon>Eukaryota</taxon>
        <taxon>Fungi</taxon>
        <taxon>Dikarya</taxon>
        <taxon>Ascomycota</taxon>
        <taxon>Pezizomycotina</taxon>
        <taxon>Leotiomycetes</taxon>
        <taxon>Helotiales</taxon>
        <taxon>Drepanopezizaceae</taxon>
        <taxon>Diplocarpon</taxon>
    </lineage>
</organism>
<dbReference type="Proteomes" id="UP000242519">
    <property type="component" value="Unassembled WGS sequence"/>
</dbReference>
<keyword evidence="1" id="KW-0472">Membrane</keyword>
<feature type="transmembrane region" description="Helical" evidence="1">
    <location>
        <begin position="554"/>
        <end position="576"/>
    </location>
</feature>
<proteinExistence type="predicted"/>
<dbReference type="AlphaFoldDB" id="A0A218ZH87"/>
<feature type="transmembrane region" description="Helical" evidence="1">
    <location>
        <begin position="105"/>
        <end position="125"/>
    </location>
</feature>
<evidence type="ECO:0000313" key="3">
    <source>
        <dbReference type="Proteomes" id="UP000242519"/>
    </source>
</evidence>
<dbReference type="EMBL" id="MZNU01000006">
    <property type="protein sequence ID" value="OWP07419.1"/>
    <property type="molecule type" value="Genomic_DNA"/>
</dbReference>
<evidence type="ECO:0000256" key="1">
    <source>
        <dbReference type="SAM" id="Phobius"/>
    </source>
</evidence>
<dbReference type="PANTHER" id="PTHR35041">
    <property type="entry name" value="MEDIATOR OF RNA POLYMERASE II TRANSCRIPTION SUBUNIT 1"/>
    <property type="match status" value="1"/>
</dbReference>
<accession>A0A218ZH87</accession>
<dbReference type="InParanoid" id="A0A218ZH87"/>
<dbReference type="PANTHER" id="PTHR35041:SF3">
    <property type="entry name" value="FORMYLMETHIONINE DEFORMYLASE-LIKE PROTEIN"/>
    <property type="match status" value="1"/>
</dbReference>